<keyword evidence="2" id="KW-0812">Transmembrane</keyword>
<feature type="domain" description="Zinc-ribbon" evidence="3">
    <location>
        <begin position="4"/>
        <end position="24"/>
    </location>
</feature>
<dbReference type="Pfam" id="PF13240">
    <property type="entry name" value="Zn_Ribbon_1"/>
    <property type="match status" value="1"/>
</dbReference>
<name>A0A927K7P2_9ACTN</name>
<keyword evidence="2" id="KW-0472">Membrane</keyword>
<protein>
    <recommendedName>
        <fullName evidence="3">Zinc-ribbon domain-containing protein</fullName>
    </recommendedName>
</protein>
<feature type="transmembrane region" description="Helical" evidence="2">
    <location>
        <begin position="219"/>
        <end position="237"/>
    </location>
</feature>
<feature type="transmembrane region" description="Helical" evidence="2">
    <location>
        <begin position="120"/>
        <end position="144"/>
    </location>
</feature>
<proteinExistence type="predicted"/>
<evidence type="ECO:0000256" key="1">
    <source>
        <dbReference type="SAM" id="MobiDB-lite"/>
    </source>
</evidence>
<feature type="transmembrane region" description="Helical" evidence="2">
    <location>
        <begin position="474"/>
        <end position="493"/>
    </location>
</feature>
<evidence type="ECO:0000313" key="4">
    <source>
        <dbReference type="EMBL" id="MBD8869185.1"/>
    </source>
</evidence>
<reference evidence="4" key="1">
    <citation type="submission" date="2020-09" db="EMBL/GenBank/DDBJ databases">
        <title>Nocardioides sp. strain MJB4 16S ribosomal RNA gene Genome sequencing and assembly.</title>
        <authorList>
            <person name="Kim I."/>
        </authorList>
    </citation>
    <scope>NUCLEOTIDE SEQUENCE</scope>
    <source>
        <strain evidence="4">MJB4</strain>
    </source>
</reference>
<feature type="transmembrane region" description="Helical" evidence="2">
    <location>
        <begin position="268"/>
        <end position="290"/>
    </location>
</feature>
<evidence type="ECO:0000313" key="5">
    <source>
        <dbReference type="Proteomes" id="UP000616839"/>
    </source>
</evidence>
<organism evidence="4 5">
    <name type="scientific">Nocardioides donggukensis</name>
    <dbReference type="NCBI Taxonomy" id="2774019"/>
    <lineage>
        <taxon>Bacteria</taxon>
        <taxon>Bacillati</taxon>
        <taxon>Actinomycetota</taxon>
        <taxon>Actinomycetes</taxon>
        <taxon>Propionibacteriales</taxon>
        <taxon>Nocardioidaceae</taxon>
        <taxon>Nocardioides</taxon>
    </lineage>
</organism>
<sequence length="571" mass="58811">MSQCPQCGAPTTEDQRFCGACGAAVPAPDGPTVQIPAQQPVQEPAREPTQEPTRQPAEEVPPTAQFPAVRPAEEPSRPAEEPSRPAYRPDRPGPPPIVPFADPQAPRVDRSRAPRGNWPGALATAGAAFGVALVLATVVALTGATDLDGSSAIGLTGVLTTATFGADLVQDRGGNGTFTIGQYPLLATVLALGVAVAVFRRATAGVTSIRSALADAARAGLVLSVLLTLLALLVRVARPDIRGYRGSDGESLATTGLVVQNGPTVSSIAGALILGFLVLFTVLAIATLAFRREWTSPVAYVLHGWLRAPLRGIVVLLASLMLCGVFYVVAILAGVDSTRDLPHVIGLFAVLPALGLRVLALGSLAPVGTESSIDGEEEVSFARLGDFAADHGGLFWLAPLLVLATAAAATYVVARSSSERRWVRRDVLVHLGLLLVVLPFLIRFANLHTGGELAGDGRERSFSSFGGVEGLQTTVFYVLLSALVAVALLLLGGHVDARVVLRRSVELARRVRAPGTGSGASGPSGESGQSGPSATPTGAPTPARSAGPTPPPGYRPSAAPGQGSPYGRPPQ</sequence>
<keyword evidence="2" id="KW-1133">Transmembrane helix</keyword>
<comment type="caution">
    <text evidence="4">The sequence shown here is derived from an EMBL/GenBank/DDBJ whole genome shotgun (WGS) entry which is preliminary data.</text>
</comment>
<feature type="transmembrane region" description="Helical" evidence="2">
    <location>
        <begin position="181"/>
        <end position="199"/>
    </location>
</feature>
<gene>
    <name evidence="4" type="ORF">IE331_06065</name>
</gene>
<feature type="region of interest" description="Disordered" evidence="1">
    <location>
        <begin position="21"/>
        <end position="115"/>
    </location>
</feature>
<feature type="transmembrane region" description="Helical" evidence="2">
    <location>
        <begin position="426"/>
        <end position="445"/>
    </location>
</feature>
<dbReference type="AlphaFoldDB" id="A0A927K7P2"/>
<feature type="transmembrane region" description="Helical" evidence="2">
    <location>
        <begin position="310"/>
        <end position="332"/>
    </location>
</feature>
<dbReference type="RefSeq" id="WP_192141424.1">
    <property type="nucleotide sequence ID" value="NZ_JACYXZ010000001.1"/>
</dbReference>
<feature type="compositionally biased region" description="Basic and acidic residues" evidence="1">
    <location>
        <begin position="71"/>
        <end position="91"/>
    </location>
</feature>
<dbReference type="Proteomes" id="UP000616839">
    <property type="component" value="Unassembled WGS sequence"/>
</dbReference>
<feature type="transmembrane region" description="Helical" evidence="2">
    <location>
        <begin position="394"/>
        <end position="414"/>
    </location>
</feature>
<keyword evidence="5" id="KW-1185">Reference proteome</keyword>
<evidence type="ECO:0000256" key="2">
    <source>
        <dbReference type="SAM" id="Phobius"/>
    </source>
</evidence>
<accession>A0A927K7P2</accession>
<dbReference type="EMBL" id="JACYXZ010000001">
    <property type="protein sequence ID" value="MBD8869185.1"/>
    <property type="molecule type" value="Genomic_DNA"/>
</dbReference>
<evidence type="ECO:0000259" key="3">
    <source>
        <dbReference type="Pfam" id="PF13240"/>
    </source>
</evidence>
<dbReference type="InterPro" id="IPR026870">
    <property type="entry name" value="Zinc_ribbon_dom"/>
</dbReference>
<feature type="compositionally biased region" description="Low complexity" evidence="1">
    <location>
        <begin position="523"/>
        <end position="547"/>
    </location>
</feature>
<feature type="region of interest" description="Disordered" evidence="1">
    <location>
        <begin position="512"/>
        <end position="571"/>
    </location>
</feature>